<proteinExistence type="predicted"/>
<evidence type="ECO:0000313" key="2">
    <source>
        <dbReference type="Proteomes" id="UP000034164"/>
    </source>
</evidence>
<protein>
    <submittedName>
        <fullName evidence="1">Uncharacterized protein</fullName>
    </submittedName>
</protein>
<reference evidence="2" key="1">
    <citation type="journal article" date="2015" name="PLoS Genet.">
        <title>The dynamic genome and transcriptome of the human fungal pathogen Blastomyces and close relative Emmonsia.</title>
        <authorList>
            <person name="Munoz J.F."/>
            <person name="Gauthier G.M."/>
            <person name="Desjardins C.A."/>
            <person name="Gallo J.E."/>
            <person name="Holder J."/>
            <person name="Sullivan T.D."/>
            <person name="Marty A.J."/>
            <person name="Carmen J.C."/>
            <person name="Chen Z."/>
            <person name="Ding L."/>
            <person name="Gujja S."/>
            <person name="Magrini V."/>
            <person name="Misas E."/>
            <person name="Mitreva M."/>
            <person name="Priest M."/>
            <person name="Saif S."/>
            <person name="Whiston E.A."/>
            <person name="Young S."/>
            <person name="Zeng Q."/>
            <person name="Goldman W.E."/>
            <person name="Mardis E.R."/>
            <person name="Taylor J.W."/>
            <person name="McEwen J.G."/>
            <person name="Clay O.K."/>
            <person name="Klein B.S."/>
            <person name="Cuomo C.A."/>
        </authorList>
    </citation>
    <scope>NUCLEOTIDE SEQUENCE [LARGE SCALE GENOMIC DNA]</scope>
    <source>
        <strain evidence="2">UAMH 3008</strain>
    </source>
</reference>
<dbReference type="EMBL" id="LCZI01001234">
    <property type="protein sequence ID" value="KKZ61811.1"/>
    <property type="molecule type" value="Genomic_DNA"/>
</dbReference>
<gene>
    <name evidence="1" type="ORF">EMCG_03691</name>
</gene>
<name>A0A0G2J889_9EURO</name>
<comment type="caution">
    <text evidence="1">The sequence shown here is derived from an EMBL/GenBank/DDBJ whole genome shotgun (WGS) entry which is preliminary data.</text>
</comment>
<accession>A0A0G2J889</accession>
<dbReference type="AlphaFoldDB" id="A0A0G2J889"/>
<sequence length="100" mass="11008">MVIAILKRPALCCSSLGHLTVLQTGTTNEREQRREYARGLRCSLLVYRSDISSANDGSDRYRALATIVSSEVEEHVEAGTAERVGSFVGKPVAEVARWLE</sequence>
<dbReference type="VEuPathDB" id="FungiDB:EMCG_03691"/>
<evidence type="ECO:0000313" key="1">
    <source>
        <dbReference type="EMBL" id="KKZ61811.1"/>
    </source>
</evidence>
<dbReference type="Proteomes" id="UP000034164">
    <property type="component" value="Unassembled WGS sequence"/>
</dbReference>
<organism evidence="1 2">
    <name type="scientific">[Emmonsia] crescens</name>
    <dbReference type="NCBI Taxonomy" id="73230"/>
    <lineage>
        <taxon>Eukaryota</taxon>
        <taxon>Fungi</taxon>
        <taxon>Dikarya</taxon>
        <taxon>Ascomycota</taxon>
        <taxon>Pezizomycotina</taxon>
        <taxon>Eurotiomycetes</taxon>
        <taxon>Eurotiomycetidae</taxon>
        <taxon>Onygenales</taxon>
        <taxon>Ajellomycetaceae</taxon>
        <taxon>Emergomyces</taxon>
    </lineage>
</organism>